<dbReference type="Gene3D" id="3.30.200.20">
    <property type="entry name" value="Phosphorylase Kinase, domain 1"/>
    <property type="match status" value="1"/>
</dbReference>
<dbReference type="GO" id="GO:0005737">
    <property type="term" value="C:cytoplasm"/>
    <property type="evidence" value="ECO:0007669"/>
    <property type="project" value="TreeGrafter"/>
</dbReference>
<gene>
    <name evidence="4" type="ORF">CGOC_LOCUS2470</name>
</gene>
<dbReference type="Pfam" id="PF01633">
    <property type="entry name" value="Choline_kinase"/>
    <property type="match status" value="1"/>
</dbReference>
<dbReference type="GO" id="GO:0004103">
    <property type="term" value="F:choline kinase activity"/>
    <property type="evidence" value="ECO:0007669"/>
    <property type="project" value="TreeGrafter"/>
</dbReference>
<name>A0A3P6RAJ8_CYLGO</name>
<evidence type="ECO:0000256" key="3">
    <source>
        <dbReference type="ARBA" id="ARBA00038211"/>
    </source>
</evidence>
<dbReference type="Proteomes" id="UP000271889">
    <property type="component" value="Unassembled WGS sequence"/>
</dbReference>
<organism evidence="4 5">
    <name type="scientific">Cylicostephanus goldi</name>
    <name type="common">Nematode worm</name>
    <dbReference type="NCBI Taxonomy" id="71465"/>
    <lineage>
        <taxon>Eukaryota</taxon>
        <taxon>Metazoa</taxon>
        <taxon>Ecdysozoa</taxon>
        <taxon>Nematoda</taxon>
        <taxon>Chromadorea</taxon>
        <taxon>Rhabditida</taxon>
        <taxon>Rhabditina</taxon>
        <taxon>Rhabditomorpha</taxon>
        <taxon>Strongyloidea</taxon>
        <taxon>Strongylidae</taxon>
        <taxon>Cylicostephanus</taxon>
    </lineage>
</organism>
<keyword evidence="5" id="KW-1185">Reference proteome</keyword>
<dbReference type="PANTHER" id="PTHR22603">
    <property type="entry name" value="CHOLINE/ETHANOALAMINE KINASE"/>
    <property type="match status" value="1"/>
</dbReference>
<comment type="similarity">
    <text evidence="3">Belongs to the choline/ethanolamine kinase family.</text>
</comment>
<dbReference type="AlphaFoldDB" id="A0A3P6RAJ8"/>
<accession>A0A3P6RAJ8</accession>
<protein>
    <recommendedName>
        <fullName evidence="6">Aminoglycoside phosphotransferase domain-containing protein</fullName>
    </recommendedName>
</protein>
<dbReference type="InterPro" id="IPR011009">
    <property type="entry name" value="Kinase-like_dom_sf"/>
</dbReference>
<keyword evidence="1" id="KW-0594">Phospholipid biosynthesis</keyword>
<reference evidence="4 5" key="1">
    <citation type="submission" date="2018-11" db="EMBL/GenBank/DDBJ databases">
        <authorList>
            <consortium name="Pathogen Informatics"/>
        </authorList>
    </citation>
    <scope>NUCLEOTIDE SEQUENCE [LARGE SCALE GENOMIC DNA]</scope>
</reference>
<evidence type="ECO:0000256" key="2">
    <source>
        <dbReference type="ARBA" id="ARBA00023264"/>
    </source>
</evidence>
<dbReference type="Gene3D" id="3.90.1200.10">
    <property type="match status" value="1"/>
</dbReference>
<dbReference type="OrthoDB" id="3649325at2759"/>
<evidence type="ECO:0000313" key="4">
    <source>
        <dbReference type="EMBL" id="VDK52733.1"/>
    </source>
</evidence>
<dbReference type="EMBL" id="UYRV01005562">
    <property type="protein sequence ID" value="VDK52733.1"/>
    <property type="molecule type" value="Genomic_DNA"/>
</dbReference>
<evidence type="ECO:0008006" key="6">
    <source>
        <dbReference type="Google" id="ProtNLM"/>
    </source>
</evidence>
<keyword evidence="1" id="KW-0444">Lipid biosynthesis</keyword>
<evidence type="ECO:0000256" key="1">
    <source>
        <dbReference type="ARBA" id="ARBA00023209"/>
    </source>
</evidence>
<proteinExistence type="inferred from homology"/>
<evidence type="ECO:0000313" key="5">
    <source>
        <dbReference type="Proteomes" id="UP000271889"/>
    </source>
</evidence>
<dbReference type="SUPFAM" id="SSF56112">
    <property type="entry name" value="Protein kinase-like (PK-like)"/>
    <property type="match status" value="1"/>
</dbReference>
<dbReference type="PANTHER" id="PTHR22603:SF93">
    <property type="entry name" value="RE24176P"/>
    <property type="match status" value="1"/>
</dbReference>
<dbReference type="GO" id="GO:0006646">
    <property type="term" value="P:phosphatidylethanolamine biosynthetic process"/>
    <property type="evidence" value="ECO:0007669"/>
    <property type="project" value="TreeGrafter"/>
</dbReference>
<keyword evidence="2" id="KW-1208">Phospholipid metabolism</keyword>
<dbReference type="GO" id="GO:0004305">
    <property type="term" value="F:ethanolamine kinase activity"/>
    <property type="evidence" value="ECO:0007669"/>
    <property type="project" value="TreeGrafter"/>
</dbReference>
<keyword evidence="1" id="KW-0443">Lipid metabolism</keyword>
<sequence>MSNLLFLVELGSEVKTIGSEPTQALLRIQCQADLDQLLSESVVFTLLSGKEFNPCTLSHALQTLSLERSLGPKLLGVFPGGRFEQFIPSRPLQCSELSKPSIGKIVAPMLARVHTLDVPITKEPQVMMCARGWLAKFKESDAGAHPVDIRCTAASVPSQCYPSKITCEELEEELDFVEEFLRKSQSPVVFSHNDLQEGNILLCADYHLNGDGSIRSRSGENDVVDPLVLIDFEYCSYNYR</sequence>